<evidence type="ECO:0000256" key="1">
    <source>
        <dbReference type="SAM" id="MobiDB-lite"/>
    </source>
</evidence>
<dbReference type="Proteomes" id="UP001200034">
    <property type="component" value="Unassembled WGS sequence"/>
</dbReference>
<feature type="compositionally biased region" description="Low complexity" evidence="1">
    <location>
        <begin position="1"/>
        <end position="19"/>
    </location>
</feature>
<dbReference type="EMBL" id="JAJJHW010000681">
    <property type="protein sequence ID" value="KAH8384610.1"/>
    <property type="molecule type" value="Genomic_DNA"/>
</dbReference>
<gene>
    <name evidence="2" type="ORF">KR093_002637</name>
</gene>
<feature type="region of interest" description="Disordered" evidence="1">
    <location>
        <begin position="1"/>
        <end position="24"/>
    </location>
</feature>
<evidence type="ECO:0000313" key="2">
    <source>
        <dbReference type="EMBL" id="KAH8384610.1"/>
    </source>
</evidence>
<organism evidence="2 3">
    <name type="scientific">Drosophila rubida</name>
    <dbReference type="NCBI Taxonomy" id="30044"/>
    <lineage>
        <taxon>Eukaryota</taxon>
        <taxon>Metazoa</taxon>
        <taxon>Ecdysozoa</taxon>
        <taxon>Arthropoda</taxon>
        <taxon>Hexapoda</taxon>
        <taxon>Insecta</taxon>
        <taxon>Pterygota</taxon>
        <taxon>Neoptera</taxon>
        <taxon>Endopterygota</taxon>
        <taxon>Diptera</taxon>
        <taxon>Brachycera</taxon>
        <taxon>Muscomorpha</taxon>
        <taxon>Ephydroidea</taxon>
        <taxon>Drosophilidae</taxon>
        <taxon>Drosophila</taxon>
    </lineage>
</organism>
<proteinExistence type="predicted"/>
<sequence length="69" mass="7169">MGEDAAATTAAPAAPKTTTSGANGVFQPDAWLTAAAVVAFSTRALWVKLRNLGLTNKVNKNDDLDPEEP</sequence>
<accession>A0AAD4K7R8</accession>
<evidence type="ECO:0000313" key="3">
    <source>
        <dbReference type="Proteomes" id="UP001200034"/>
    </source>
</evidence>
<feature type="non-terminal residue" evidence="2">
    <location>
        <position position="69"/>
    </location>
</feature>
<comment type="caution">
    <text evidence="2">The sequence shown here is derived from an EMBL/GenBank/DDBJ whole genome shotgun (WGS) entry which is preliminary data.</text>
</comment>
<reference evidence="2" key="1">
    <citation type="journal article" date="2021" name="Mol. Ecol. Resour.">
        <title>Phylogenomic analyses of the genus Drosophila reveals genomic signals of climate adaptation.</title>
        <authorList>
            <person name="Li F."/>
            <person name="Rane R.V."/>
            <person name="Luria V."/>
            <person name="Xiong Z."/>
            <person name="Chen J."/>
            <person name="Li Z."/>
            <person name="Catullo R.A."/>
            <person name="Griffin P.C."/>
            <person name="Schiffer M."/>
            <person name="Pearce S."/>
            <person name="Lee S.F."/>
            <person name="McElroy K."/>
            <person name="Stocker A."/>
            <person name="Shirriffs J."/>
            <person name="Cockerell F."/>
            <person name="Coppin C."/>
            <person name="Sgro C.M."/>
            <person name="Karger A."/>
            <person name="Cain J.W."/>
            <person name="Weber J.A."/>
            <person name="Santpere G."/>
            <person name="Kirschner M.W."/>
            <person name="Hoffmann A.A."/>
            <person name="Oakeshott J.G."/>
            <person name="Zhang G."/>
        </authorList>
    </citation>
    <scope>NUCLEOTIDE SEQUENCE</scope>
    <source>
        <strain evidence="2">BGI-SZ-2011g</strain>
    </source>
</reference>
<name>A0AAD4K7R8_9MUSC</name>
<dbReference type="AlphaFoldDB" id="A0AAD4K7R8"/>
<protein>
    <submittedName>
        <fullName evidence="2">Uncharacterized protein</fullName>
    </submittedName>
</protein>
<keyword evidence="3" id="KW-1185">Reference proteome</keyword>